<dbReference type="InterPro" id="IPR008995">
    <property type="entry name" value="Mo/tungstate-bd_C_term_dom"/>
</dbReference>
<dbReference type="PANTHER" id="PTHR42781">
    <property type="entry name" value="SPERMIDINE/PUTRESCINE IMPORT ATP-BINDING PROTEIN POTA"/>
    <property type="match status" value="1"/>
</dbReference>
<dbReference type="Gene3D" id="3.40.50.300">
    <property type="entry name" value="P-loop containing nucleotide triphosphate hydrolases"/>
    <property type="match status" value="1"/>
</dbReference>
<feature type="domain" description="ABC transporter" evidence="4">
    <location>
        <begin position="55"/>
        <end position="291"/>
    </location>
</feature>
<dbReference type="Gene3D" id="2.40.50.100">
    <property type="match status" value="1"/>
</dbReference>
<dbReference type="SUPFAM" id="SSF52540">
    <property type="entry name" value="P-loop containing nucleoside triphosphate hydrolases"/>
    <property type="match status" value="1"/>
</dbReference>
<dbReference type="Pfam" id="PF00005">
    <property type="entry name" value="ABC_tran"/>
    <property type="match status" value="1"/>
</dbReference>
<organism evidence="5 6">
    <name type="scientific">Pseudonocardia lutea</name>
    <dbReference type="NCBI Taxonomy" id="2172015"/>
    <lineage>
        <taxon>Bacteria</taxon>
        <taxon>Bacillati</taxon>
        <taxon>Actinomycetota</taxon>
        <taxon>Actinomycetes</taxon>
        <taxon>Pseudonocardiales</taxon>
        <taxon>Pseudonocardiaceae</taxon>
        <taxon>Pseudonocardia</taxon>
    </lineage>
</organism>
<dbReference type="Pfam" id="PF08402">
    <property type="entry name" value="TOBE_2"/>
    <property type="match status" value="1"/>
</dbReference>
<protein>
    <submittedName>
        <fullName evidence="5">ABC transporter ATP-binding protein</fullName>
    </submittedName>
</protein>
<dbReference type="SMART" id="SM00382">
    <property type="entry name" value="AAA"/>
    <property type="match status" value="1"/>
</dbReference>
<dbReference type="SUPFAM" id="SSF50331">
    <property type="entry name" value="MOP-like"/>
    <property type="match status" value="1"/>
</dbReference>
<keyword evidence="2" id="KW-0547">Nucleotide-binding</keyword>
<proteinExistence type="predicted"/>
<evidence type="ECO:0000256" key="3">
    <source>
        <dbReference type="ARBA" id="ARBA00022840"/>
    </source>
</evidence>
<evidence type="ECO:0000313" key="6">
    <source>
        <dbReference type="Proteomes" id="UP001596119"/>
    </source>
</evidence>
<evidence type="ECO:0000259" key="4">
    <source>
        <dbReference type="PROSITE" id="PS50893"/>
    </source>
</evidence>
<dbReference type="InterPro" id="IPR003439">
    <property type="entry name" value="ABC_transporter-like_ATP-bd"/>
</dbReference>
<dbReference type="RefSeq" id="WP_379571604.1">
    <property type="nucleotide sequence ID" value="NZ_JBHSQK010000110.1"/>
</dbReference>
<evidence type="ECO:0000313" key="5">
    <source>
        <dbReference type="EMBL" id="MFC5952583.1"/>
    </source>
</evidence>
<comment type="caution">
    <text evidence="5">The sequence shown here is derived from an EMBL/GenBank/DDBJ whole genome shotgun (WGS) entry which is preliminary data.</text>
</comment>
<sequence length="425" mass="44908">MEIGIAKPLPFAMAPSTLQCRRNGAPGARSPWVRPRLPNDRCRRSLLQGGSPMEVTVRGLTLDYGGVTAVHRLHLDVAAGESIVLLGQSGCGKTSTMRCIAGLEEPSDGTITIGERTVFDARAGVAIPAHHRNVGMVFQSYAVWPHRTVVENVAFPLRMAKTPKAEARKAALEVLGLVGMAHLADRGASKLSGGQMQRVALARSMAMRPAVLLLDEPLSNLDARLRDDLRIELRRIQVEHQLTSIYVTHDQTEALALADRIAIMQGGRITQLSTPAELYSRPASASIASFLGVTNVFPVAAAEGDAVRLAESGVALRTAGHAATADAVACIRPEAVRVVEPGAAGPNVLAGRVRALSYQGFTTRLSISVDERLRLDSVVPSATVADLAIGSPTTVAIDPIDVRVLPPEVAEPEADAGPAERSAAA</sequence>
<dbReference type="PROSITE" id="PS50893">
    <property type="entry name" value="ABC_TRANSPORTER_2"/>
    <property type="match status" value="1"/>
</dbReference>
<dbReference type="InterPro" id="IPR017871">
    <property type="entry name" value="ABC_transporter-like_CS"/>
</dbReference>
<dbReference type="InterPro" id="IPR013611">
    <property type="entry name" value="Transp-assoc_OB_typ2"/>
</dbReference>
<keyword evidence="3 5" id="KW-0067">ATP-binding</keyword>
<dbReference type="EMBL" id="JBHSQK010000110">
    <property type="protein sequence ID" value="MFC5952583.1"/>
    <property type="molecule type" value="Genomic_DNA"/>
</dbReference>
<evidence type="ECO:0000256" key="2">
    <source>
        <dbReference type="ARBA" id="ARBA00022741"/>
    </source>
</evidence>
<dbReference type="Proteomes" id="UP001596119">
    <property type="component" value="Unassembled WGS sequence"/>
</dbReference>
<dbReference type="InterPro" id="IPR050093">
    <property type="entry name" value="ABC_SmlMolc_Importer"/>
</dbReference>
<accession>A0ABW1IG12</accession>
<dbReference type="InterPro" id="IPR027417">
    <property type="entry name" value="P-loop_NTPase"/>
</dbReference>
<dbReference type="InterPro" id="IPR003593">
    <property type="entry name" value="AAA+_ATPase"/>
</dbReference>
<reference evidence="6" key="1">
    <citation type="journal article" date="2019" name="Int. J. Syst. Evol. Microbiol.">
        <title>The Global Catalogue of Microorganisms (GCM) 10K type strain sequencing project: providing services to taxonomists for standard genome sequencing and annotation.</title>
        <authorList>
            <consortium name="The Broad Institute Genomics Platform"/>
            <consortium name="The Broad Institute Genome Sequencing Center for Infectious Disease"/>
            <person name="Wu L."/>
            <person name="Ma J."/>
        </authorList>
    </citation>
    <scope>NUCLEOTIDE SEQUENCE [LARGE SCALE GENOMIC DNA]</scope>
    <source>
        <strain evidence="6">CGMCC 4.7397</strain>
    </source>
</reference>
<gene>
    <name evidence="5" type="ORF">ACFQH9_30420</name>
</gene>
<keyword evidence="6" id="KW-1185">Reference proteome</keyword>
<dbReference type="GO" id="GO:0005524">
    <property type="term" value="F:ATP binding"/>
    <property type="evidence" value="ECO:0007669"/>
    <property type="project" value="UniProtKB-KW"/>
</dbReference>
<dbReference type="PROSITE" id="PS00211">
    <property type="entry name" value="ABC_TRANSPORTER_1"/>
    <property type="match status" value="1"/>
</dbReference>
<evidence type="ECO:0000256" key="1">
    <source>
        <dbReference type="ARBA" id="ARBA00022448"/>
    </source>
</evidence>
<keyword evidence="1" id="KW-0813">Transport</keyword>
<dbReference type="PANTHER" id="PTHR42781:SF4">
    <property type="entry name" value="SPERMIDINE_PUTRESCINE IMPORT ATP-BINDING PROTEIN POTA"/>
    <property type="match status" value="1"/>
</dbReference>
<name>A0ABW1IG12_9PSEU</name>